<dbReference type="EMBL" id="FOVO01000006">
    <property type="protein sequence ID" value="SFN48983.1"/>
    <property type="molecule type" value="Genomic_DNA"/>
</dbReference>
<keyword evidence="1" id="KW-0812">Transmembrane</keyword>
<dbReference type="Pfam" id="PF02517">
    <property type="entry name" value="Rce1-like"/>
    <property type="match status" value="1"/>
</dbReference>
<dbReference type="Proteomes" id="UP000199011">
    <property type="component" value="Unassembled WGS sequence"/>
</dbReference>
<proteinExistence type="predicted"/>
<dbReference type="GO" id="GO:0004175">
    <property type="term" value="F:endopeptidase activity"/>
    <property type="evidence" value="ECO:0007669"/>
    <property type="project" value="UniProtKB-ARBA"/>
</dbReference>
<feature type="transmembrane region" description="Helical" evidence="1">
    <location>
        <begin position="150"/>
        <end position="168"/>
    </location>
</feature>
<dbReference type="GO" id="GO:0080120">
    <property type="term" value="P:CAAX-box protein maturation"/>
    <property type="evidence" value="ECO:0007669"/>
    <property type="project" value="UniProtKB-ARBA"/>
</dbReference>
<keyword evidence="1" id="KW-1133">Transmembrane helix</keyword>
<feature type="domain" description="CAAX prenyl protease 2/Lysostaphin resistance protein A-like" evidence="2">
    <location>
        <begin position="179"/>
        <end position="270"/>
    </location>
</feature>
<dbReference type="OrthoDB" id="5322702at2"/>
<feature type="transmembrane region" description="Helical" evidence="1">
    <location>
        <begin position="72"/>
        <end position="95"/>
    </location>
</feature>
<dbReference type="AlphaFoldDB" id="A0A1I4ZG01"/>
<evidence type="ECO:0000259" key="2">
    <source>
        <dbReference type="Pfam" id="PF02517"/>
    </source>
</evidence>
<protein>
    <recommendedName>
        <fullName evidence="2">CAAX prenyl protease 2/Lysostaphin resistance protein A-like domain-containing protein</fullName>
    </recommendedName>
</protein>
<dbReference type="PANTHER" id="PTHR43592:SF15">
    <property type="entry name" value="CAAX AMINO TERMINAL PROTEASE FAMILY PROTEIN"/>
    <property type="match status" value="1"/>
</dbReference>
<feature type="transmembrane region" description="Helical" evidence="1">
    <location>
        <begin position="115"/>
        <end position="138"/>
    </location>
</feature>
<evidence type="ECO:0000256" key="1">
    <source>
        <dbReference type="SAM" id="Phobius"/>
    </source>
</evidence>
<evidence type="ECO:0000313" key="3">
    <source>
        <dbReference type="EMBL" id="SFN48983.1"/>
    </source>
</evidence>
<feature type="transmembrane region" description="Helical" evidence="1">
    <location>
        <begin position="255"/>
        <end position="277"/>
    </location>
</feature>
<accession>A0A1I4ZG01</accession>
<sequence>MAWALLAASLALLDRCQKIAFFIALFAIIAGISTNVLTYPAIITLTVMTLLGVAHIYCKKNSGCKKNSKKYFAIRIIIELLLLTGGILLFMHYIPGFHNLKYLDKVQTGSLSAPFSMYFNFDKALLPFVLIFCMPTLFTRKPLVEAPPHGWALLIVAIPALLGLATALDGLSVELHLPSWFPAFVIANIFFVSLAEEALFRGYIQQKLSQWMNPYLALVITSLIFGGAHFAGGGLLMIFATLAGLIYGVTWMWSGRLWVAVAFHFSLNLIHLLFFTYPIKSVVIH</sequence>
<gene>
    <name evidence="3" type="ORF">SAMN05421579_1068</name>
</gene>
<organism evidence="3 4">
    <name type="scientific">Xenorhabdus japonica</name>
    <dbReference type="NCBI Taxonomy" id="53341"/>
    <lineage>
        <taxon>Bacteria</taxon>
        <taxon>Pseudomonadati</taxon>
        <taxon>Pseudomonadota</taxon>
        <taxon>Gammaproteobacteria</taxon>
        <taxon>Enterobacterales</taxon>
        <taxon>Morganellaceae</taxon>
        <taxon>Xenorhabdus</taxon>
    </lineage>
</organism>
<feature type="transmembrane region" description="Helical" evidence="1">
    <location>
        <begin position="216"/>
        <end position="249"/>
    </location>
</feature>
<dbReference type="RefSeq" id="WP_092517980.1">
    <property type="nucleotide sequence ID" value="NZ_CAWRAH010000055.1"/>
</dbReference>
<dbReference type="STRING" id="53341.SAMN05421579_1068"/>
<dbReference type="InterPro" id="IPR003675">
    <property type="entry name" value="Rce1/LyrA-like_dom"/>
</dbReference>
<name>A0A1I4ZG01_9GAMM</name>
<keyword evidence="1" id="KW-0472">Membrane</keyword>
<evidence type="ECO:0000313" key="4">
    <source>
        <dbReference type="Proteomes" id="UP000199011"/>
    </source>
</evidence>
<dbReference type="PANTHER" id="PTHR43592">
    <property type="entry name" value="CAAX AMINO TERMINAL PROTEASE"/>
    <property type="match status" value="1"/>
</dbReference>
<reference evidence="4" key="1">
    <citation type="submission" date="2016-10" db="EMBL/GenBank/DDBJ databases">
        <authorList>
            <person name="Varghese N."/>
            <person name="Submissions S."/>
        </authorList>
    </citation>
    <scope>NUCLEOTIDE SEQUENCE [LARGE SCALE GENOMIC DNA]</scope>
    <source>
        <strain evidence="4">DSM 16522</strain>
    </source>
</reference>
<keyword evidence="4" id="KW-1185">Reference proteome</keyword>
<feature type="transmembrane region" description="Helical" evidence="1">
    <location>
        <begin position="180"/>
        <end position="204"/>
    </location>
</feature>